<sequence length="70" mass="8087">MFLGIEVLIVHLADALGLRAVHLNHVLRELREDGLATFQKGQVPIYDFDRLADLAEFDRAYLDQERPLLR</sequence>
<keyword evidence="3" id="KW-1185">Reference proteome</keyword>
<dbReference type="InterPro" id="IPR036390">
    <property type="entry name" value="WH_DNA-bd_sf"/>
</dbReference>
<dbReference type="Pfam" id="PF13545">
    <property type="entry name" value="HTH_Crp_2"/>
    <property type="match status" value="1"/>
</dbReference>
<dbReference type="Gene3D" id="1.10.10.10">
    <property type="entry name" value="Winged helix-like DNA-binding domain superfamily/Winged helix DNA-binding domain"/>
    <property type="match status" value="1"/>
</dbReference>
<reference evidence="2 3" key="1">
    <citation type="submission" date="2022-03" db="EMBL/GenBank/DDBJ databases">
        <title>Genomic signatures underlying metal tolerance in selected Arctic bacterial isolates.</title>
        <authorList>
            <person name="Thomas F.A."/>
            <person name="Venkatachalam S."/>
            <person name="Krishnan K.P."/>
        </authorList>
    </citation>
    <scope>NUCLEOTIDE SEQUENCE [LARGE SCALE GENOMIC DNA]</scope>
    <source>
        <strain evidence="2 3">HM116</strain>
    </source>
</reference>
<dbReference type="SUPFAM" id="SSF46785">
    <property type="entry name" value="Winged helix' DNA-binding domain"/>
    <property type="match status" value="1"/>
</dbReference>
<feature type="domain" description="HTH crp-type" evidence="1">
    <location>
        <begin position="11"/>
        <end position="54"/>
    </location>
</feature>
<dbReference type="InterPro" id="IPR036388">
    <property type="entry name" value="WH-like_DNA-bd_sf"/>
</dbReference>
<protein>
    <recommendedName>
        <fullName evidence="1">HTH crp-type domain-containing protein</fullName>
    </recommendedName>
</protein>
<dbReference type="EMBL" id="JAKVTW010000024">
    <property type="protein sequence ID" value="MCH4813759.1"/>
    <property type="molecule type" value="Genomic_DNA"/>
</dbReference>
<gene>
    <name evidence="2" type="ORF">MLE19_20745</name>
</gene>
<proteinExistence type="predicted"/>
<dbReference type="Proteomes" id="UP001320609">
    <property type="component" value="Unassembled WGS sequence"/>
</dbReference>
<evidence type="ECO:0000313" key="2">
    <source>
        <dbReference type="EMBL" id="MCH4813759.1"/>
    </source>
</evidence>
<organism evidence="2 3">
    <name type="scientific">Vreelandella neptunia</name>
    <dbReference type="NCBI Taxonomy" id="115551"/>
    <lineage>
        <taxon>Bacteria</taxon>
        <taxon>Pseudomonadati</taxon>
        <taxon>Pseudomonadota</taxon>
        <taxon>Gammaproteobacteria</taxon>
        <taxon>Oceanospirillales</taxon>
        <taxon>Halomonadaceae</taxon>
        <taxon>Vreelandella</taxon>
    </lineage>
</organism>
<dbReference type="InterPro" id="IPR012318">
    <property type="entry name" value="HTH_CRP"/>
</dbReference>
<name>A0ABS9SCC5_9GAMM</name>
<evidence type="ECO:0000259" key="1">
    <source>
        <dbReference type="Pfam" id="PF13545"/>
    </source>
</evidence>
<comment type="caution">
    <text evidence="2">The sequence shown here is derived from an EMBL/GenBank/DDBJ whole genome shotgun (WGS) entry which is preliminary data.</text>
</comment>
<accession>A0ABS9SCC5</accession>
<evidence type="ECO:0000313" key="3">
    <source>
        <dbReference type="Proteomes" id="UP001320609"/>
    </source>
</evidence>